<gene>
    <name evidence="1" type="ORF">ABENE_16815</name>
</gene>
<keyword evidence="2" id="KW-1185">Reference proteome</keyword>
<reference evidence="1 2" key="1">
    <citation type="journal article" date="2014" name="Nature">
        <title>Sequential evolution of bacterial morphology by co-option of a developmental regulator.</title>
        <authorList>
            <person name="Jiang C."/>
            <person name="Brown P.J."/>
            <person name="Ducret A."/>
            <person name="Brun Y.V."/>
        </authorList>
    </citation>
    <scope>NUCLEOTIDE SEQUENCE [LARGE SCALE GENOMIC DNA]</scope>
    <source>
        <strain evidence="1 2">DSM 16100</strain>
    </source>
</reference>
<sequence>MGIRLYDSAWVELDGNGEPCLVRKDPKNSAIFNVGAYQYDIDGRPLSGDRSAPAILRLHSLQSAREAGLRSEYRADVAGGLGQPFARTIG</sequence>
<proteinExistence type="predicted"/>
<organism evidence="1 2">
    <name type="scientific">Asticcacaulis benevestitus DSM 16100 = ATCC BAA-896</name>
    <dbReference type="NCBI Taxonomy" id="1121022"/>
    <lineage>
        <taxon>Bacteria</taxon>
        <taxon>Pseudomonadati</taxon>
        <taxon>Pseudomonadota</taxon>
        <taxon>Alphaproteobacteria</taxon>
        <taxon>Caulobacterales</taxon>
        <taxon>Caulobacteraceae</taxon>
        <taxon>Asticcacaulis</taxon>
    </lineage>
</organism>
<accession>V4PKN7</accession>
<evidence type="ECO:0000313" key="1">
    <source>
        <dbReference type="EMBL" id="ESQ87814.1"/>
    </source>
</evidence>
<dbReference type="Proteomes" id="UP000017837">
    <property type="component" value="Unassembled WGS sequence"/>
</dbReference>
<dbReference type="AlphaFoldDB" id="V4PKN7"/>
<dbReference type="PATRIC" id="fig|1121022.4.peg.3420"/>
<evidence type="ECO:0000313" key="2">
    <source>
        <dbReference type="Proteomes" id="UP000017837"/>
    </source>
</evidence>
<comment type="caution">
    <text evidence="1">The sequence shown here is derived from an EMBL/GenBank/DDBJ whole genome shotgun (WGS) entry which is preliminary data.</text>
</comment>
<protein>
    <submittedName>
        <fullName evidence="1">Uncharacterized protein</fullName>
    </submittedName>
</protein>
<dbReference type="EMBL" id="AWGB01000041">
    <property type="protein sequence ID" value="ESQ87814.1"/>
    <property type="molecule type" value="Genomic_DNA"/>
</dbReference>
<name>V4PKN7_9CAUL</name>